<sequence length="363" mass="42369">RFISFLVPALKDQNINVFIDEQEERGKYLTSLFDRIGESKIALVIFSEDYTESKWCLDELVQIKECMDQNKLRVIPIFYNLIPPWDLEYRYQHKPEIPQKWKEAVVSVCQTFALSLSENIDNNLCGWIQSIRKANEYHLMTYPIRLIVEEVSKVLPEERNGQIGDIEVDNYSVPTSNLTLTLCEAPKTQLPGQSYELKIWVLERPRGNTFMIDARELSITWSHDSNHWTWLTLTNQSPNESAVEIAFLRNACWLDVAGKFDTRYLSPMTRYQVVFVVLLQYTKTEWKKPVKLKLVLPKGMGKPQERSVNMVNHITNEWVDILVGEFTTSNKNIGEISFVMYEHNSKMWKSGLFIKGVAIRPKY</sequence>
<keyword evidence="3" id="KW-1185">Reference proteome</keyword>
<dbReference type="Gene3D" id="3.40.50.10140">
    <property type="entry name" value="Toll/interleukin-1 receptor homology (TIR) domain"/>
    <property type="match status" value="1"/>
</dbReference>
<dbReference type="Pfam" id="PF01582">
    <property type="entry name" value="TIR"/>
    <property type="match status" value="1"/>
</dbReference>
<dbReference type="Pfam" id="PF14299">
    <property type="entry name" value="PP2"/>
    <property type="match status" value="1"/>
</dbReference>
<dbReference type="PROSITE" id="PS50104">
    <property type="entry name" value="TIR"/>
    <property type="match status" value="1"/>
</dbReference>
<feature type="non-terminal residue" evidence="2">
    <location>
        <position position="1"/>
    </location>
</feature>
<dbReference type="InterPro" id="IPR052147">
    <property type="entry name" value="PP2-like/Lectin"/>
</dbReference>
<dbReference type="EMBL" id="KB870812">
    <property type="protein sequence ID" value="EOA12718.1"/>
    <property type="molecule type" value="Genomic_DNA"/>
</dbReference>
<dbReference type="InterPro" id="IPR035897">
    <property type="entry name" value="Toll_tir_struct_dom_sf"/>
</dbReference>
<dbReference type="InterPro" id="IPR000157">
    <property type="entry name" value="TIR_dom"/>
</dbReference>
<dbReference type="Proteomes" id="UP000029121">
    <property type="component" value="Unassembled WGS sequence"/>
</dbReference>
<organism evidence="2 3">
    <name type="scientific">Capsella rubella</name>
    <dbReference type="NCBI Taxonomy" id="81985"/>
    <lineage>
        <taxon>Eukaryota</taxon>
        <taxon>Viridiplantae</taxon>
        <taxon>Streptophyta</taxon>
        <taxon>Embryophyta</taxon>
        <taxon>Tracheophyta</taxon>
        <taxon>Spermatophyta</taxon>
        <taxon>Magnoliopsida</taxon>
        <taxon>eudicotyledons</taxon>
        <taxon>Gunneridae</taxon>
        <taxon>Pentapetalae</taxon>
        <taxon>rosids</taxon>
        <taxon>malvids</taxon>
        <taxon>Brassicales</taxon>
        <taxon>Brassicaceae</taxon>
        <taxon>Camelineae</taxon>
        <taxon>Capsella</taxon>
    </lineage>
</organism>
<dbReference type="GO" id="GO:0030246">
    <property type="term" value="F:carbohydrate binding"/>
    <property type="evidence" value="ECO:0007669"/>
    <property type="project" value="InterPro"/>
</dbReference>
<evidence type="ECO:0000313" key="3">
    <source>
        <dbReference type="Proteomes" id="UP000029121"/>
    </source>
</evidence>
<dbReference type="InterPro" id="IPR025886">
    <property type="entry name" value="PP2-like"/>
</dbReference>
<dbReference type="AlphaFoldDB" id="R0GNF6"/>
<dbReference type="SUPFAM" id="SSF52200">
    <property type="entry name" value="Toll/Interleukin receptor TIR domain"/>
    <property type="match status" value="1"/>
</dbReference>
<dbReference type="GO" id="GO:0007165">
    <property type="term" value="P:signal transduction"/>
    <property type="evidence" value="ECO:0007669"/>
    <property type="project" value="InterPro"/>
</dbReference>
<proteinExistence type="predicted"/>
<evidence type="ECO:0000313" key="2">
    <source>
        <dbReference type="EMBL" id="EOA12718.1"/>
    </source>
</evidence>
<name>R0GNF6_9BRAS</name>
<evidence type="ECO:0000259" key="1">
    <source>
        <dbReference type="PROSITE" id="PS50104"/>
    </source>
</evidence>
<dbReference type="eggNOG" id="KOG0017">
    <property type="taxonomic scope" value="Eukaryota"/>
</dbReference>
<dbReference type="PANTHER" id="PTHR48478:SF1">
    <property type="entry name" value="LECTIN-LIKE"/>
    <property type="match status" value="1"/>
</dbReference>
<dbReference type="PANTHER" id="PTHR48478">
    <property type="entry name" value="LECTIN-LIKE"/>
    <property type="match status" value="1"/>
</dbReference>
<dbReference type="SMART" id="SM00255">
    <property type="entry name" value="TIR"/>
    <property type="match status" value="1"/>
</dbReference>
<protein>
    <recommendedName>
        <fullName evidence="1">TIR domain-containing protein</fullName>
    </recommendedName>
</protein>
<feature type="domain" description="TIR" evidence="1">
    <location>
        <begin position="1"/>
        <end position="155"/>
    </location>
</feature>
<dbReference type="STRING" id="81985.R0GNF6"/>
<reference evidence="3" key="1">
    <citation type="journal article" date="2013" name="Nat. Genet.">
        <title>The Capsella rubella genome and the genomic consequences of rapid mating system evolution.</title>
        <authorList>
            <person name="Slotte T."/>
            <person name="Hazzouri K.M."/>
            <person name="Agren J.A."/>
            <person name="Koenig D."/>
            <person name="Maumus F."/>
            <person name="Guo Y.L."/>
            <person name="Steige K."/>
            <person name="Platts A.E."/>
            <person name="Escobar J.S."/>
            <person name="Newman L.K."/>
            <person name="Wang W."/>
            <person name="Mandakova T."/>
            <person name="Vello E."/>
            <person name="Smith L.M."/>
            <person name="Henz S.R."/>
            <person name="Steffen J."/>
            <person name="Takuno S."/>
            <person name="Brandvain Y."/>
            <person name="Coop G."/>
            <person name="Andolfatto P."/>
            <person name="Hu T.T."/>
            <person name="Blanchette M."/>
            <person name="Clark R.M."/>
            <person name="Quesneville H."/>
            <person name="Nordborg M."/>
            <person name="Gaut B.S."/>
            <person name="Lysak M.A."/>
            <person name="Jenkins J."/>
            <person name="Grimwood J."/>
            <person name="Chapman J."/>
            <person name="Prochnik S."/>
            <person name="Shu S."/>
            <person name="Rokhsar D."/>
            <person name="Schmutz J."/>
            <person name="Weigel D."/>
            <person name="Wright S.I."/>
        </authorList>
    </citation>
    <scope>NUCLEOTIDE SEQUENCE [LARGE SCALE GENOMIC DNA]</scope>
    <source>
        <strain evidence="3">cv. Monte Gargano</strain>
    </source>
</reference>
<gene>
    <name evidence="2" type="ORF">CARUB_v10028098mg</name>
</gene>
<accession>R0GNF6</accession>